<keyword evidence="3" id="KW-1185">Reference proteome</keyword>
<dbReference type="AlphaFoldDB" id="A0A433VT93"/>
<evidence type="ECO:0000313" key="2">
    <source>
        <dbReference type="EMBL" id="RUT09172.1"/>
    </source>
</evidence>
<dbReference type="RefSeq" id="WP_127079838.1">
    <property type="nucleotide sequence ID" value="NZ_RSCL01000002.1"/>
</dbReference>
<evidence type="ECO:0000313" key="3">
    <source>
        <dbReference type="Proteomes" id="UP000271624"/>
    </source>
</evidence>
<proteinExistence type="predicted"/>
<organism evidence="2 3">
    <name type="scientific">Dulcicalothrix desertica PCC 7102</name>
    <dbReference type="NCBI Taxonomy" id="232991"/>
    <lineage>
        <taxon>Bacteria</taxon>
        <taxon>Bacillati</taxon>
        <taxon>Cyanobacteriota</taxon>
        <taxon>Cyanophyceae</taxon>
        <taxon>Nostocales</taxon>
        <taxon>Calotrichaceae</taxon>
        <taxon>Dulcicalothrix</taxon>
    </lineage>
</organism>
<evidence type="ECO:0000256" key="1">
    <source>
        <dbReference type="SAM" id="Phobius"/>
    </source>
</evidence>
<reference evidence="2" key="2">
    <citation type="journal article" date="2019" name="Genome Biol. Evol.">
        <title>Day and night: Metabolic profiles and evolutionary relationships of six axenic non-marine cyanobacteria.</title>
        <authorList>
            <person name="Will S.E."/>
            <person name="Henke P."/>
            <person name="Boedeker C."/>
            <person name="Huang S."/>
            <person name="Brinkmann H."/>
            <person name="Rohde M."/>
            <person name="Jarek M."/>
            <person name="Friedl T."/>
            <person name="Seufert S."/>
            <person name="Schumacher M."/>
            <person name="Overmann J."/>
            <person name="Neumann-Schaal M."/>
            <person name="Petersen J."/>
        </authorList>
    </citation>
    <scope>NUCLEOTIDE SEQUENCE [LARGE SCALE GENOMIC DNA]</scope>
    <source>
        <strain evidence="2">PCC 7102</strain>
    </source>
</reference>
<keyword evidence="1" id="KW-1133">Transmembrane helix</keyword>
<dbReference type="EMBL" id="RSCL01000002">
    <property type="protein sequence ID" value="RUT09172.1"/>
    <property type="molecule type" value="Genomic_DNA"/>
</dbReference>
<gene>
    <name evidence="2" type="ORF">DSM106972_012250</name>
</gene>
<accession>A0A433VT93</accession>
<dbReference type="Proteomes" id="UP000271624">
    <property type="component" value="Unassembled WGS sequence"/>
</dbReference>
<reference evidence="2" key="1">
    <citation type="submission" date="2018-12" db="EMBL/GenBank/DDBJ databases">
        <authorList>
            <person name="Will S."/>
            <person name="Neumann-Schaal M."/>
            <person name="Henke P."/>
        </authorList>
    </citation>
    <scope>NUCLEOTIDE SEQUENCE</scope>
    <source>
        <strain evidence="2">PCC 7102</strain>
    </source>
</reference>
<protein>
    <submittedName>
        <fullName evidence="2">Uncharacterized protein</fullName>
    </submittedName>
</protein>
<feature type="transmembrane region" description="Helical" evidence="1">
    <location>
        <begin position="24"/>
        <end position="45"/>
    </location>
</feature>
<name>A0A433VT93_9CYAN</name>
<keyword evidence="1" id="KW-0812">Transmembrane</keyword>
<comment type="caution">
    <text evidence="2">The sequence shown here is derived from an EMBL/GenBank/DDBJ whole genome shotgun (WGS) entry which is preliminary data.</text>
</comment>
<sequence length="74" mass="8675">MQSFPTKSHTTIQTYYQNASYANLYINASLIVVIIGLLVTVRIIINKERRTQKTQQQIKKLEKIYLLECKDSNR</sequence>
<keyword evidence="1" id="KW-0472">Membrane</keyword>